<sequence>MAFDFGIRRSCVVAAILALGAAPAAAQQQDLLLGYLAATTGPFSALAKRNAVAVEIAVEDINAAGGINGKKLAVTSFDTGGKPEQAVTGVTRFAQDMPALAIIGPFSTSECRVTFPTGERLGIAQMSMASSAPKVAAPFTYAFRNATDEAYTYERLFKTLKAKGYAHGSAAVAYATDDAVSQSLGTKVLPDAIKAAGIPLEETVSFRVAAFDLAPQVSQLNQKPTDLIAVGTPPEPMLKLSAELRRQGNKGRMLGGSTVADAELPARMGANGEGTVITSTFFSGMPDERTQKFVKAFETKLKEKGETVFEPNQFDAATYDIVMMYATAMKNAKVTGDPAKLAAERAAIRDEVRKLKDFPALVGPLSINSEGDAIKTIYVLEAKNGRWELVDTHKN</sequence>
<organism evidence="7 8">
    <name type="scientific">Xanthobacter tagetidis</name>
    <dbReference type="NCBI Taxonomy" id="60216"/>
    <lineage>
        <taxon>Bacteria</taxon>
        <taxon>Pseudomonadati</taxon>
        <taxon>Pseudomonadota</taxon>
        <taxon>Alphaproteobacteria</taxon>
        <taxon>Hyphomicrobiales</taxon>
        <taxon>Xanthobacteraceae</taxon>
        <taxon>Xanthobacter</taxon>
    </lineage>
</organism>
<keyword evidence="4" id="KW-0029">Amino-acid transport</keyword>
<dbReference type="GO" id="GO:0006865">
    <property type="term" value="P:amino acid transport"/>
    <property type="evidence" value="ECO:0007669"/>
    <property type="project" value="UniProtKB-KW"/>
</dbReference>
<evidence type="ECO:0000256" key="3">
    <source>
        <dbReference type="ARBA" id="ARBA00022729"/>
    </source>
</evidence>
<dbReference type="InterPro" id="IPR000709">
    <property type="entry name" value="Leu_Ile_Val-bd"/>
</dbReference>
<dbReference type="Proteomes" id="UP000269692">
    <property type="component" value="Unassembled WGS sequence"/>
</dbReference>
<evidence type="ECO:0000256" key="2">
    <source>
        <dbReference type="ARBA" id="ARBA00022448"/>
    </source>
</evidence>
<dbReference type="InterPro" id="IPR028081">
    <property type="entry name" value="Leu-bd"/>
</dbReference>
<evidence type="ECO:0000256" key="5">
    <source>
        <dbReference type="SAM" id="SignalP"/>
    </source>
</evidence>
<accession>A0A3L7AFE5</accession>
<evidence type="ECO:0000256" key="4">
    <source>
        <dbReference type="ARBA" id="ARBA00022970"/>
    </source>
</evidence>
<dbReference type="InterPro" id="IPR051010">
    <property type="entry name" value="BCAA_transport"/>
</dbReference>
<keyword evidence="2" id="KW-0813">Transport</keyword>
<dbReference type="Gene3D" id="3.40.50.2300">
    <property type="match status" value="2"/>
</dbReference>
<dbReference type="EMBL" id="RCTF01000008">
    <property type="protein sequence ID" value="RLP78351.1"/>
    <property type="molecule type" value="Genomic_DNA"/>
</dbReference>
<dbReference type="PANTHER" id="PTHR30483:SF6">
    <property type="entry name" value="PERIPLASMIC BINDING PROTEIN OF ABC TRANSPORTER FOR NATURAL AMINO ACIDS"/>
    <property type="match status" value="1"/>
</dbReference>
<evidence type="ECO:0000313" key="7">
    <source>
        <dbReference type="EMBL" id="RLP78351.1"/>
    </source>
</evidence>
<dbReference type="RefSeq" id="WP_121623404.1">
    <property type="nucleotide sequence ID" value="NZ_JACIIW010000001.1"/>
</dbReference>
<gene>
    <name evidence="7" type="ORF">D9R14_11110</name>
</gene>
<evidence type="ECO:0000256" key="1">
    <source>
        <dbReference type="ARBA" id="ARBA00010062"/>
    </source>
</evidence>
<dbReference type="OrthoDB" id="9791590at2"/>
<feature type="domain" description="Leucine-binding protein" evidence="6">
    <location>
        <begin position="33"/>
        <end position="385"/>
    </location>
</feature>
<evidence type="ECO:0000259" key="6">
    <source>
        <dbReference type="Pfam" id="PF13458"/>
    </source>
</evidence>
<dbReference type="PRINTS" id="PR00337">
    <property type="entry name" value="LEUILEVALBP"/>
</dbReference>
<dbReference type="Pfam" id="PF13458">
    <property type="entry name" value="Peripla_BP_6"/>
    <property type="match status" value="1"/>
</dbReference>
<feature type="signal peptide" evidence="5">
    <location>
        <begin position="1"/>
        <end position="26"/>
    </location>
</feature>
<evidence type="ECO:0000313" key="8">
    <source>
        <dbReference type="Proteomes" id="UP000269692"/>
    </source>
</evidence>
<feature type="chain" id="PRO_5018272202" description="Leucine-binding protein domain-containing protein" evidence="5">
    <location>
        <begin position="27"/>
        <end position="395"/>
    </location>
</feature>
<dbReference type="SUPFAM" id="SSF53822">
    <property type="entry name" value="Periplasmic binding protein-like I"/>
    <property type="match status" value="1"/>
</dbReference>
<dbReference type="AlphaFoldDB" id="A0A3L7AFE5"/>
<comment type="similarity">
    <text evidence="1">Belongs to the leucine-binding protein family.</text>
</comment>
<dbReference type="InterPro" id="IPR028082">
    <property type="entry name" value="Peripla_BP_I"/>
</dbReference>
<proteinExistence type="inferred from homology"/>
<reference evidence="7 8" key="1">
    <citation type="submission" date="2018-10" db="EMBL/GenBank/DDBJ databases">
        <title>Xanthobacter tagetidis genome sequencing and assembly.</title>
        <authorList>
            <person name="Maclea K.S."/>
            <person name="Goen A.E."/>
            <person name="Fatima S.A."/>
        </authorList>
    </citation>
    <scope>NUCLEOTIDE SEQUENCE [LARGE SCALE GENOMIC DNA]</scope>
    <source>
        <strain evidence="7 8">ATCC 700314</strain>
    </source>
</reference>
<name>A0A3L7AFE5_9HYPH</name>
<comment type="caution">
    <text evidence="7">The sequence shown here is derived from an EMBL/GenBank/DDBJ whole genome shotgun (WGS) entry which is preliminary data.</text>
</comment>
<protein>
    <recommendedName>
        <fullName evidence="6">Leucine-binding protein domain-containing protein</fullName>
    </recommendedName>
</protein>
<keyword evidence="8" id="KW-1185">Reference proteome</keyword>
<dbReference type="PANTHER" id="PTHR30483">
    <property type="entry name" value="LEUCINE-SPECIFIC-BINDING PROTEIN"/>
    <property type="match status" value="1"/>
</dbReference>
<keyword evidence="3 5" id="KW-0732">Signal</keyword>